<proteinExistence type="predicted"/>
<dbReference type="SUPFAM" id="SSF103473">
    <property type="entry name" value="MFS general substrate transporter"/>
    <property type="match status" value="1"/>
</dbReference>
<keyword evidence="1" id="KW-0472">Membrane</keyword>
<dbReference type="RefSeq" id="WP_262393287.1">
    <property type="nucleotide sequence ID" value="NZ_BEXB01000042.1"/>
</dbReference>
<dbReference type="Proteomes" id="UP000319716">
    <property type="component" value="Unassembled WGS sequence"/>
</dbReference>
<keyword evidence="1" id="KW-0812">Transmembrane</keyword>
<evidence type="ECO:0000256" key="1">
    <source>
        <dbReference type="SAM" id="Phobius"/>
    </source>
</evidence>
<gene>
    <name evidence="2" type="ORF">NBRC111894_3743</name>
</gene>
<dbReference type="AlphaFoldDB" id="A0A4Y1ZGP7"/>
<name>A0A4Y1ZGP7_9BACL</name>
<reference evidence="2 3" key="1">
    <citation type="submission" date="2017-11" db="EMBL/GenBank/DDBJ databases">
        <title>Draft Genome Sequence of Sporolactobacillus inulinus NBRC 111894 Isolated from Koso, a Japanese Sugar-Vegetable Fermented Beverage.</title>
        <authorList>
            <person name="Chiou T.Y."/>
            <person name="Oshima K."/>
            <person name="Suda W."/>
            <person name="Hattori M."/>
            <person name="Takahashi T."/>
        </authorList>
    </citation>
    <scope>NUCLEOTIDE SEQUENCE [LARGE SCALE GENOMIC DNA]</scope>
    <source>
        <strain evidence="2 3">NBRC111894</strain>
    </source>
</reference>
<feature type="transmembrane region" description="Helical" evidence="1">
    <location>
        <begin position="12"/>
        <end position="29"/>
    </location>
</feature>
<sequence>MSTEIGALTTLYAVRLLGVSLVLTPITTAGMNTLPEEWMGDGTAVTNTFRTICGAIGTAVLISVMSDVTKVKCRQNHVRPRSAPQSCIKTDAVLNGVNAAF</sequence>
<dbReference type="EMBL" id="BEXB01000042">
    <property type="protein sequence ID" value="GAY78189.1"/>
    <property type="molecule type" value="Genomic_DNA"/>
</dbReference>
<evidence type="ECO:0000313" key="2">
    <source>
        <dbReference type="EMBL" id="GAY78189.1"/>
    </source>
</evidence>
<keyword evidence="1" id="KW-1133">Transmembrane helix</keyword>
<accession>A0A4Y1ZGP7</accession>
<protein>
    <submittedName>
        <fullName evidence="2">Permease of the major facilitator superfamily</fullName>
    </submittedName>
</protein>
<feature type="transmembrane region" description="Helical" evidence="1">
    <location>
        <begin position="49"/>
        <end position="69"/>
    </location>
</feature>
<organism evidence="2 3">
    <name type="scientific">Sporolactobacillus inulinus</name>
    <dbReference type="NCBI Taxonomy" id="2078"/>
    <lineage>
        <taxon>Bacteria</taxon>
        <taxon>Bacillati</taxon>
        <taxon>Bacillota</taxon>
        <taxon>Bacilli</taxon>
        <taxon>Bacillales</taxon>
        <taxon>Sporolactobacillaceae</taxon>
        <taxon>Sporolactobacillus</taxon>
    </lineage>
</organism>
<dbReference type="InterPro" id="IPR036259">
    <property type="entry name" value="MFS_trans_sf"/>
</dbReference>
<evidence type="ECO:0000313" key="3">
    <source>
        <dbReference type="Proteomes" id="UP000319716"/>
    </source>
</evidence>
<comment type="caution">
    <text evidence="2">The sequence shown here is derived from an EMBL/GenBank/DDBJ whole genome shotgun (WGS) entry which is preliminary data.</text>
</comment>